<evidence type="ECO:0000313" key="1">
    <source>
        <dbReference type="EMBL" id="MDZ5609375.1"/>
    </source>
</evidence>
<accession>A0ABU5K0X0</accession>
<name>A0ABU5K0X0_9BACI</name>
<protein>
    <submittedName>
        <fullName evidence="1">Uncharacterized protein</fullName>
    </submittedName>
</protein>
<keyword evidence="2" id="KW-1185">Reference proteome</keyword>
<organism evidence="1 2">
    <name type="scientific">Bacillus bingmayongensis</name>
    <dbReference type="NCBI Taxonomy" id="1150157"/>
    <lineage>
        <taxon>Bacteria</taxon>
        <taxon>Bacillati</taxon>
        <taxon>Bacillota</taxon>
        <taxon>Bacilli</taxon>
        <taxon>Bacillales</taxon>
        <taxon>Bacillaceae</taxon>
        <taxon>Bacillus</taxon>
    </lineage>
</organism>
<sequence>MGLLNKNGHEKLYGYDVGIEQEGIRLLEELENELEDGVDWSIIQGIEEDLVASLIRYIF</sequence>
<reference evidence="2" key="1">
    <citation type="submission" date="2023-11" db="EMBL/GenBank/DDBJ databases">
        <title>Genome Sequence of Bacillus pseudomycoides stain BUPM19.</title>
        <authorList>
            <person name="Farhat A."/>
        </authorList>
    </citation>
    <scope>NUCLEOTIDE SEQUENCE [LARGE SCALE GENOMIC DNA]</scope>
    <source>
        <strain evidence="2">BUPM19</strain>
    </source>
</reference>
<proteinExistence type="predicted"/>
<comment type="caution">
    <text evidence="1">The sequence shown here is derived from an EMBL/GenBank/DDBJ whole genome shotgun (WGS) entry which is preliminary data.</text>
</comment>
<dbReference type="RefSeq" id="WP_374218851.1">
    <property type="nucleotide sequence ID" value="NZ_JAXOVW010000060.1"/>
</dbReference>
<gene>
    <name evidence="1" type="ORF">U2I54_20475</name>
</gene>
<dbReference type="EMBL" id="JAXOVW010000060">
    <property type="protein sequence ID" value="MDZ5609375.1"/>
    <property type="molecule type" value="Genomic_DNA"/>
</dbReference>
<dbReference type="Proteomes" id="UP001291930">
    <property type="component" value="Unassembled WGS sequence"/>
</dbReference>
<evidence type="ECO:0000313" key="2">
    <source>
        <dbReference type="Proteomes" id="UP001291930"/>
    </source>
</evidence>